<dbReference type="CDD" id="cd06558">
    <property type="entry name" value="crotonase-like"/>
    <property type="match status" value="1"/>
</dbReference>
<dbReference type="PROSITE" id="PS00166">
    <property type="entry name" value="ENOYL_COA_HYDRATASE"/>
    <property type="match status" value="1"/>
</dbReference>
<evidence type="ECO:0000256" key="1">
    <source>
        <dbReference type="ARBA" id="ARBA00005254"/>
    </source>
</evidence>
<accession>A0ABV3Y136</accession>
<gene>
    <name evidence="3" type="ORF">AB6A68_02205</name>
</gene>
<evidence type="ECO:0000313" key="3">
    <source>
        <dbReference type="EMBL" id="MEX6428651.1"/>
    </source>
</evidence>
<dbReference type="Proteomes" id="UP001560267">
    <property type="component" value="Unassembled WGS sequence"/>
</dbReference>
<dbReference type="InterPro" id="IPR001753">
    <property type="entry name" value="Enoyl-CoA_hydra/iso"/>
</dbReference>
<dbReference type="Gene3D" id="1.10.287.2460">
    <property type="match status" value="1"/>
</dbReference>
<keyword evidence="4" id="KW-1185">Reference proteome</keyword>
<dbReference type="EMBL" id="JBFSHR010000004">
    <property type="protein sequence ID" value="MEX6428651.1"/>
    <property type="molecule type" value="Genomic_DNA"/>
</dbReference>
<organism evidence="3 4">
    <name type="scientific">Ferrimicrobium acidiphilum</name>
    <dbReference type="NCBI Taxonomy" id="121039"/>
    <lineage>
        <taxon>Bacteria</taxon>
        <taxon>Bacillati</taxon>
        <taxon>Actinomycetota</taxon>
        <taxon>Acidimicrobiia</taxon>
        <taxon>Acidimicrobiales</taxon>
        <taxon>Acidimicrobiaceae</taxon>
        <taxon>Ferrimicrobium</taxon>
    </lineage>
</organism>
<dbReference type="RefSeq" id="WP_298381568.1">
    <property type="nucleotide sequence ID" value="NZ_JBFSHR010000004.1"/>
</dbReference>
<proteinExistence type="inferred from homology"/>
<dbReference type="Gene3D" id="3.90.226.10">
    <property type="entry name" value="2-enoyl-CoA Hydratase, Chain A, domain 1"/>
    <property type="match status" value="1"/>
</dbReference>
<name>A0ABV3Y136_9ACTN</name>
<dbReference type="SUPFAM" id="SSF52096">
    <property type="entry name" value="ClpP/crotonase"/>
    <property type="match status" value="1"/>
</dbReference>
<evidence type="ECO:0000256" key="2">
    <source>
        <dbReference type="RuleBase" id="RU003707"/>
    </source>
</evidence>
<evidence type="ECO:0000313" key="4">
    <source>
        <dbReference type="Proteomes" id="UP001560267"/>
    </source>
</evidence>
<comment type="similarity">
    <text evidence="1 2">Belongs to the enoyl-CoA hydratase/isomerase family.</text>
</comment>
<dbReference type="NCBIfam" id="NF006108">
    <property type="entry name" value="PRK08259.1"/>
    <property type="match status" value="1"/>
</dbReference>
<comment type="caution">
    <text evidence="3">The sequence shown here is derived from an EMBL/GenBank/DDBJ whole genome shotgun (WGS) entry which is preliminary data.</text>
</comment>
<sequence>MATVEVRDEGPVRIVTINRPEVRNAIDRETADRLEEVFVVFDRDPTVRVAVLTGSGDTFCAGADLKAIAVGVPNRLEDDGAGPLGPTRLQLTKPTIAAIEGYAVAGGLELALWCDLRIMATDAVVGVFCRRFGVPLVDGGTVRLPRIVGLGRALDLILTGRAVGSEEALLMGLVGKVVPTGQAVTAAIDLASDLARLPQTCLINDRASVYEGVQLPFEAAMRNECNHGRRSLEAEGFDGARSFVNGEGRHGEFGTAW</sequence>
<protein>
    <submittedName>
        <fullName evidence="3">Crotonase/enoyl-CoA hydratase family protein</fullName>
    </submittedName>
</protein>
<dbReference type="InterPro" id="IPR018376">
    <property type="entry name" value="Enoyl-CoA_hyd/isom_CS"/>
</dbReference>
<dbReference type="Pfam" id="PF00378">
    <property type="entry name" value="ECH_1"/>
    <property type="match status" value="1"/>
</dbReference>
<dbReference type="InterPro" id="IPR029045">
    <property type="entry name" value="ClpP/crotonase-like_dom_sf"/>
</dbReference>
<dbReference type="PANTHER" id="PTHR43802">
    <property type="entry name" value="ENOYL-COA HYDRATASE"/>
    <property type="match status" value="1"/>
</dbReference>
<reference evidence="3 4" key="1">
    <citation type="submission" date="2024-07" db="EMBL/GenBank/DDBJ databases">
        <title>Draft Genome Sequence of Ferrimicrobium acidiphilum Strain YE2023, Isolated from a Pulp of Bioleach Reactor.</title>
        <authorList>
            <person name="Elkina Y.A."/>
            <person name="Bulaeva A.G."/>
            <person name="Beletsky A.V."/>
            <person name="Mardanov A.V."/>
        </authorList>
    </citation>
    <scope>NUCLEOTIDE SEQUENCE [LARGE SCALE GENOMIC DNA]</scope>
    <source>
        <strain evidence="3 4">YE2023</strain>
    </source>
</reference>
<dbReference type="PANTHER" id="PTHR43802:SF1">
    <property type="entry name" value="IP11341P-RELATED"/>
    <property type="match status" value="1"/>
</dbReference>